<dbReference type="KEGG" id="pseo:OM33_17380"/>
<dbReference type="Gene3D" id="3.50.50.60">
    <property type="entry name" value="FAD/NAD(P)-binding domain"/>
    <property type="match status" value="1"/>
</dbReference>
<dbReference type="Proteomes" id="UP000030341">
    <property type="component" value="Chromosome 2"/>
</dbReference>
<dbReference type="PANTHER" id="PTHR13847:SF285">
    <property type="entry name" value="FAD DEPENDENT OXIDOREDUCTASE DOMAIN-CONTAINING PROTEIN"/>
    <property type="match status" value="1"/>
</dbReference>
<dbReference type="SUPFAM" id="SSF51905">
    <property type="entry name" value="FAD/NAD(P)-binding domain"/>
    <property type="match status" value="1"/>
</dbReference>
<dbReference type="OrthoDB" id="311718at2"/>
<gene>
    <name evidence="3" type="ORF">OM33_17380</name>
</gene>
<name>A0A0A7EJJ6_9GAMM</name>
<protein>
    <submittedName>
        <fullName evidence="3">FAD-dependent oxidoreductase</fullName>
    </submittedName>
</protein>
<dbReference type="HOGENOM" id="CLU_007884_3_2_6"/>
<dbReference type="InterPro" id="IPR006076">
    <property type="entry name" value="FAD-dep_OxRdtase"/>
</dbReference>
<dbReference type="STRING" id="1348114.OM33_17380"/>
<dbReference type="AlphaFoldDB" id="A0A0A7EJJ6"/>
<dbReference type="GO" id="GO:0016491">
    <property type="term" value="F:oxidoreductase activity"/>
    <property type="evidence" value="ECO:0007669"/>
    <property type="project" value="UniProtKB-KW"/>
</dbReference>
<evidence type="ECO:0000259" key="2">
    <source>
        <dbReference type="Pfam" id="PF01266"/>
    </source>
</evidence>
<dbReference type="RefSeq" id="WP_040135452.1">
    <property type="nucleotide sequence ID" value="NZ_CP009889.1"/>
</dbReference>
<evidence type="ECO:0000256" key="1">
    <source>
        <dbReference type="ARBA" id="ARBA00023002"/>
    </source>
</evidence>
<dbReference type="InterPro" id="IPR036188">
    <property type="entry name" value="FAD/NAD-bd_sf"/>
</dbReference>
<dbReference type="EMBL" id="CP009889">
    <property type="protein sequence ID" value="AIY66870.1"/>
    <property type="molecule type" value="Genomic_DNA"/>
</dbReference>
<dbReference type="PANTHER" id="PTHR13847">
    <property type="entry name" value="SARCOSINE DEHYDROGENASE-RELATED"/>
    <property type="match status" value="1"/>
</dbReference>
<accession>A0A0A7EJJ6</accession>
<sequence length="471" mass="52231">MTYQPFWFDQAMAEETTSVSSASIDENPYNIAIIGGGFTGLWTAITIKQRAPKTRIVILEKDLCGQGASGRNGGAMLTWSTKYLSLKKRFGESQAKWLVQQSENAVHAISQFAKEHNIDCDLRVDGCYISASNAAQQGVLAPCLNALDAVSLNQWQMVNKEQLKHTGSGQNQHAVFSPHAGSVQPAKLVRGLRRVAIEMGIVISESTRYVSYTKENAPQNETINVCYSDKSQSIKTLKTEKLLFAVNAWLPELMPQFSRNVVLVSSDMVITKPMPERLKALHLNHGAAVIDSRIFVNYYRTTIDGRLMLGKGGNYFSFANQMSDKFNAPSQYQAELQHSLNYFFGDHGFEIDRSWTGPSDRSVSGFPFFQETDKNVVVAAGYSGNGVVQSYLGGQILASMLLNTHDEWQKCGLVNQKLERFPIEPFRTLGAYVIRNGIRRKERAEDNNVAPSKLDNYLAKLSGAAAKADTN</sequence>
<dbReference type="Pfam" id="PF01266">
    <property type="entry name" value="DAO"/>
    <property type="match status" value="1"/>
</dbReference>
<dbReference type="eggNOG" id="COG0665">
    <property type="taxonomic scope" value="Bacteria"/>
</dbReference>
<evidence type="ECO:0000313" key="3">
    <source>
        <dbReference type="EMBL" id="AIY66870.1"/>
    </source>
</evidence>
<organism evidence="3 4">
    <name type="scientific">Pseudoalteromonas piratica</name>
    <dbReference type="NCBI Taxonomy" id="1348114"/>
    <lineage>
        <taxon>Bacteria</taxon>
        <taxon>Pseudomonadati</taxon>
        <taxon>Pseudomonadota</taxon>
        <taxon>Gammaproteobacteria</taxon>
        <taxon>Alteromonadales</taxon>
        <taxon>Pseudoalteromonadaceae</taxon>
        <taxon>Pseudoalteromonas</taxon>
    </lineage>
</organism>
<reference evidence="3 4" key="1">
    <citation type="submission" date="2014-11" db="EMBL/GenBank/DDBJ databases">
        <title>Complete Genome Sequence of Pseudoalteromonas sp. Strain OCN003 Isolated from Kaneohe Bay, Oahu, Hawaii.</title>
        <authorList>
            <person name="Beurmann S."/>
            <person name="Videau P."/>
            <person name="Ushijima B."/>
            <person name="Smith A.M."/>
            <person name="Aeby G.S."/>
            <person name="Callahan S.M."/>
            <person name="Belcaid M."/>
        </authorList>
    </citation>
    <scope>NUCLEOTIDE SEQUENCE [LARGE SCALE GENOMIC DNA]</scope>
    <source>
        <strain evidence="3 4">OCN003</strain>
    </source>
</reference>
<evidence type="ECO:0000313" key="4">
    <source>
        <dbReference type="Proteomes" id="UP000030341"/>
    </source>
</evidence>
<proteinExistence type="predicted"/>
<keyword evidence="4" id="KW-1185">Reference proteome</keyword>
<keyword evidence="1" id="KW-0560">Oxidoreductase</keyword>
<dbReference type="GO" id="GO:0005737">
    <property type="term" value="C:cytoplasm"/>
    <property type="evidence" value="ECO:0007669"/>
    <property type="project" value="TreeGrafter"/>
</dbReference>
<dbReference type="Gene3D" id="3.30.9.10">
    <property type="entry name" value="D-Amino Acid Oxidase, subunit A, domain 2"/>
    <property type="match status" value="1"/>
</dbReference>
<feature type="domain" description="FAD dependent oxidoreductase" evidence="2">
    <location>
        <begin position="31"/>
        <end position="399"/>
    </location>
</feature>